<dbReference type="Gene3D" id="3.30.505.10">
    <property type="entry name" value="SH2 domain"/>
    <property type="match status" value="1"/>
</dbReference>
<organism evidence="4 5">
    <name type="scientific">Astyanax mexicanus</name>
    <name type="common">Blind cave fish</name>
    <name type="synonym">Astyanax fasciatus mexicanus</name>
    <dbReference type="NCBI Taxonomy" id="7994"/>
    <lineage>
        <taxon>Eukaryota</taxon>
        <taxon>Metazoa</taxon>
        <taxon>Chordata</taxon>
        <taxon>Craniata</taxon>
        <taxon>Vertebrata</taxon>
        <taxon>Euteleostomi</taxon>
        <taxon>Actinopterygii</taxon>
        <taxon>Neopterygii</taxon>
        <taxon>Teleostei</taxon>
        <taxon>Ostariophysi</taxon>
        <taxon>Characiformes</taxon>
        <taxon>Characoidei</taxon>
        <taxon>Acestrorhamphidae</taxon>
        <taxon>Acestrorhamphinae</taxon>
        <taxon>Astyanax</taxon>
    </lineage>
</organism>
<dbReference type="Gene3D" id="1.10.238.10">
    <property type="entry name" value="EF-hand"/>
    <property type="match status" value="1"/>
</dbReference>
<keyword evidence="1 2" id="KW-0727">SH2 domain</keyword>
<dbReference type="Ensembl" id="ENSAMXT00000055416.1">
    <property type="protein sequence ID" value="ENSAMXP00000037526.1"/>
    <property type="gene ID" value="ENSAMXG00000033678.1"/>
</dbReference>
<name>A0A3B1J6K3_ASTMX</name>
<evidence type="ECO:0000259" key="3">
    <source>
        <dbReference type="PROSITE" id="PS50001"/>
    </source>
</evidence>
<accession>A0A3B1J6K3</accession>
<dbReference type="PANTHER" id="PTHR11801">
    <property type="entry name" value="SIGNAL TRANSDUCER AND ACTIVATOR OF TRANSCRIPTION"/>
    <property type="match status" value="1"/>
</dbReference>
<dbReference type="InterPro" id="IPR001217">
    <property type="entry name" value="STAT"/>
</dbReference>
<dbReference type="GeneTree" id="ENSGT01050000244905"/>
<evidence type="ECO:0000313" key="5">
    <source>
        <dbReference type="Proteomes" id="UP000018467"/>
    </source>
</evidence>
<dbReference type="InterPro" id="IPR036860">
    <property type="entry name" value="SH2_dom_sf"/>
</dbReference>
<dbReference type="AlphaFoldDB" id="A0A3B1J6K3"/>
<dbReference type="Pfam" id="PF00017">
    <property type="entry name" value="SH2"/>
    <property type="match status" value="1"/>
</dbReference>
<dbReference type="InParanoid" id="A0A3B1J6K3"/>
<reference evidence="5" key="1">
    <citation type="submission" date="2013-03" db="EMBL/GenBank/DDBJ databases">
        <authorList>
            <person name="Jeffery W."/>
            <person name="Warren W."/>
            <person name="Wilson R.K."/>
        </authorList>
    </citation>
    <scope>NUCLEOTIDE SEQUENCE</scope>
    <source>
        <strain evidence="5">female</strain>
    </source>
</reference>
<reference evidence="5" key="2">
    <citation type="journal article" date="2014" name="Nat. Commun.">
        <title>The cavefish genome reveals candidate genes for eye loss.</title>
        <authorList>
            <person name="McGaugh S.E."/>
            <person name="Gross J.B."/>
            <person name="Aken B."/>
            <person name="Blin M."/>
            <person name="Borowsky R."/>
            <person name="Chalopin D."/>
            <person name="Hinaux H."/>
            <person name="Jeffery W.R."/>
            <person name="Keene A."/>
            <person name="Ma L."/>
            <person name="Minx P."/>
            <person name="Murphy D."/>
            <person name="O'Quin K.E."/>
            <person name="Retaux S."/>
            <person name="Rohner N."/>
            <person name="Searle S.M."/>
            <person name="Stahl B.A."/>
            <person name="Tabin C."/>
            <person name="Volff J.N."/>
            <person name="Yoshizawa M."/>
            <person name="Warren W.C."/>
        </authorList>
    </citation>
    <scope>NUCLEOTIDE SEQUENCE [LARGE SCALE GENOMIC DNA]</scope>
    <source>
        <strain evidence="5">female</strain>
    </source>
</reference>
<dbReference type="STRING" id="7994.ENSAMXP00000037526"/>
<dbReference type="GO" id="GO:0003700">
    <property type="term" value="F:DNA-binding transcription factor activity"/>
    <property type="evidence" value="ECO:0007669"/>
    <property type="project" value="InterPro"/>
</dbReference>
<evidence type="ECO:0000313" key="4">
    <source>
        <dbReference type="Ensembl" id="ENSAMXP00000037526.1"/>
    </source>
</evidence>
<keyword evidence="5" id="KW-1185">Reference proteome</keyword>
<evidence type="ECO:0000256" key="1">
    <source>
        <dbReference type="ARBA" id="ARBA00022999"/>
    </source>
</evidence>
<dbReference type="InterPro" id="IPR000980">
    <property type="entry name" value="SH2"/>
</dbReference>
<dbReference type="Bgee" id="ENSAMXG00000033678">
    <property type="expression patterns" value="Expressed in camera-type eye and 14 other cell types or tissues"/>
</dbReference>
<feature type="domain" description="SH2" evidence="3">
    <location>
        <begin position="21"/>
        <end position="116"/>
    </location>
</feature>
<protein>
    <recommendedName>
        <fullName evidence="3">SH2 domain-containing protein</fullName>
    </recommendedName>
</protein>
<dbReference type="Proteomes" id="UP000018467">
    <property type="component" value="Unassembled WGS sequence"/>
</dbReference>
<reference evidence="4" key="3">
    <citation type="submission" date="2025-08" db="UniProtKB">
        <authorList>
            <consortium name="Ensembl"/>
        </authorList>
    </citation>
    <scope>IDENTIFICATION</scope>
</reference>
<evidence type="ECO:0000256" key="2">
    <source>
        <dbReference type="PROSITE-ProRule" id="PRU00191"/>
    </source>
</evidence>
<proteinExistence type="predicted"/>
<sequence length="171" mass="19721">PFWMWLDSILDLIKRCLLNIWNDGYIIGFISKEKEKALLWDKRPGTFLLRFSETCREGGITITWVEQTQNGDPQTHSVNPYTRRDLINMSLPDIIRKFTLMAAEKIENPLLYLYPDIPKDDAFGCYYSSPTDATLNTDTVPSIHPERACPRLNPISPLGTYHLPLPLLFYG</sequence>
<dbReference type="FunFam" id="3.30.505.10:FF:000003">
    <property type="entry name" value="Signal transducer and activator of transcription"/>
    <property type="match status" value="1"/>
</dbReference>
<reference evidence="4" key="4">
    <citation type="submission" date="2025-09" db="UniProtKB">
        <authorList>
            <consortium name="Ensembl"/>
        </authorList>
    </citation>
    <scope>IDENTIFICATION</scope>
</reference>
<dbReference type="GO" id="GO:0007165">
    <property type="term" value="P:signal transduction"/>
    <property type="evidence" value="ECO:0007669"/>
    <property type="project" value="InterPro"/>
</dbReference>
<dbReference type="SUPFAM" id="SSF55550">
    <property type="entry name" value="SH2 domain"/>
    <property type="match status" value="1"/>
</dbReference>
<dbReference type="PROSITE" id="PS50001">
    <property type="entry name" value="SH2"/>
    <property type="match status" value="1"/>
</dbReference>